<accession>A0A2T7FDP7</accession>
<keyword evidence="3" id="KW-1185">Reference proteome</keyword>
<name>A0A2T7FDP7_9POAL</name>
<evidence type="ECO:0000313" key="2">
    <source>
        <dbReference type="EMBL" id="PUZ78191.1"/>
    </source>
</evidence>
<sequence length="64" mass="7190">MLYIGLLAVISKATVKAFQVASRAIVAVPWYREKEKAVVKVRIASDCNQFEQMRSYPGQACNLK</sequence>
<organism evidence="2 3">
    <name type="scientific">Panicum hallii var. hallii</name>
    <dbReference type="NCBI Taxonomy" id="1504633"/>
    <lineage>
        <taxon>Eukaryota</taxon>
        <taxon>Viridiplantae</taxon>
        <taxon>Streptophyta</taxon>
        <taxon>Embryophyta</taxon>
        <taxon>Tracheophyta</taxon>
        <taxon>Spermatophyta</taxon>
        <taxon>Magnoliopsida</taxon>
        <taxon>Liliopsida</taxon>
        <taxon>Poales</taxon>
        <taxon>Poaceae</taxon>
        <taxon>PACMAD clade</taxon>
        <taxon>Panicoideae</taxon>
        <taxon>Panicodae</taxon>
        <taxon>Paniceae</taxon>
        <taxon>Panicinae</taxon>
        <taxon>Panicum</taxon>
        <taxon>Panicum sect. Panicum</taxon>
    </lineage>
</organism>
<feature type="signal peptide" evidence="1">
    <location>
        <begin position="1"/>
        <end position="17"/>
    </location>
</feature>
<gene>
    <name evidence="2" type="ORF">GQ55_1G433300</name>
</gene>
<dbReference type="AlphaFoldDB" id="A0A2T7FDP7"/>
<proteinExistence type="predicted"/>
<dbReference type="EMBL" id="CM009749">
    <property type="protein sequence ID" value="PUZ78191.1"/>
    <property type="molecule type" value="Genomic_DNA"/>
</dbReference>
<feature type="chain" id="PRO_5015458236" evidence="1">
    <location>
        <begin position="18"/>
        <end position="64"/>
    </location>
</feature>
<keyword evidence="1" id="KW-0732">Signal</keyword>
<reference evidence="2 3" key="1">
    <citation type="submission" date="2018-04" db="EMBL/GenBank/DDBJ databases">
        <title>WGS assembly of Panicum hallii var. hallii HAL2.</title>
        <authorList>
            <person name="Lovell J."/>
            <person name="Jenkins J."/>
            <person name="Lowry D."/>
            <person name="Mamidi S."/>
            <person name="Sreedasyam A."/>
            <person name="Weng X."/>
            <person name="Barry K."/>
            <person name="Bonette J."/>
            <person name="Campitelli B."/>
            <person name="Daum C."/>
            <person name="Gordon S."/>
            <person name="Gould B."/>
            <person name="Lipzen A."/>
            <person name="MacQueen A."/>
            <person name="Palacio-Mejia J."/>
            <person name="Plott C."/>
            <person name="Shakirov E."/>
            <person name="Shu S."/>
            <person name="Yoshinaga Y."/>
            <person name="Zane M."/>
            <person name="Rokhsar D."/>
            <person name="Grimwood J."/>
            <person name="Schmutz J."/>
            <person name="Juenger T."/>
        </authorList>
    </citation>
    <scope>NUCLEOTIDE SEQUENCE [LARGE SCALE GENOMIC DNA]</scope>
    <source>
        <strain evidence="3">cv. HAL2</strain>
    </source>
</reference>
<dbReference type="Gramene" id="PUZ78191">
    <property type="protein sequence ID" value="PUZ78191"/>
    <property type="gene ID" value="GQ55_1G433300"/>
</dbReference>
<evidence type="ECO:0000256" key="1">
    <source>
        <dbReference type="SAM" id="SignalP"/>
    </source>
</evidence>
<protein>
    <submittedName>
        <fullName evidence="2">Uncharacterized protein</fullName>
    </submittedName>
</protein>
<dbReference type="Proteomes" id="UP000244336">
    <property type="component" value="Chromosome 1"/>
</dbReference>
<evidence type="ECO:0000313" key="3">
    <source>
        <dbReference type="Proteomes" id="UP000244336"/>
    </source>
</evidence>